<evidence type="ECO:0000313" key="6">
    <source>
        <dbReference type="Proteomes" id="UP000293208"/>
    </source>
</evidence>
<sequence>MTKINMAKIKALTDFWSVANEHWQKRQYAQKLSGFVARWNGGVLLIPPALVVTLPDGEKAFPRIVGAVPAEVGRFTLRFATVPGYVTVADIVSQATAIESTVGVQYLDAAPVAGCPNLVDLVFGRRRGFGDLLPSSLDVSVYPADPSAWDVYVGWVSDGSSFRLSPRERSGLLVSGAPGSGKTVLIQRLLWSWAMAGAKVAVIDGKSGGDFAPLTGYARVVDGTLEKSVDLLKQMHAYMMSRYDAMKRLGIHDFWERTASCRPPLAVVVIDEAQMLLDPTGATKEEKEGIQRCTRLIRDLVKLGRAAGVFVVLATQKATAESIPTGLRDAIQIRVTGFQTTPEAYKAALGESVAPALLPPPDVPGRMTVVGVGAQPVVFQTAPIPE</sequence>
<dbReference type="Proteomes" id="UP000293208">
    <property type="component" value="Unassembled WGS sequence"/>
</dbReference>
<dbReference type="PANTHER" id="PTHR22683:SF41">
    <property type="entry name" value="DNA TRANSLOCASE FTSK"/>
    <property type="match status" value="1"/>
</dbReference>
<dbReference type="GO" id="GO:0003677">
    <property type="term" value="F:DNA binding"/>
    <property type="evidence" value="ECO:0007669"/>
    <property type="project" value="InterPro"/>
</dbReference>
<evidence type="ECO:0000256" key="1">
    <source>
        <dbReference type="ARBA" id="ARBA00022741"/>
    </source>
</evidence>
<dbReference type="PANTHER" id="PTHR22683">
    <property type="entry name" value="SPORULATION PROTEIN RELATED"/>
    <property type="match status" value="1"/>
</dbReference>
<dbReference type="AlphaFoldDB" id="A0A4V1Y4R3"/>
<feature type="binding site" evidence="3">
    <location>
        <begin position="176"/>
        <end position="183"/>
    </location>
    <ligand>
        <name>ATP</name>
        <dbReference type="ChEBI" id="CHEBI:30616"/>
    </ligand>
</feature>
<feature type="domain" description="FtsK" evidence="4">
    <location>
        <begin position="159"/>
        <end position="346"/>
    </location>
</feature>
<reference evidence="5 6" key="1">
    <citation type="submission" date="2018-12" db="EMBL/GenBank/DDBJ databases">
        <title>Unveiling genomic diversity among members of the Bifidobacterium pseudolongum species, a widely distributed gut commensal of the animal kingdom.</title>
        <authorList>
            <person name="Lugli G.A."/>
            <person name="Duranti S."/>
            <person name="Albert K."/>
            <person name="Mancabelli L."/>
            <person name="Napoli S."/>
            <person name="Viappiani A."/>
            <person name="Anzalone R."/>
            <person name="Longhi G."/>
            <person name="Milani C."/>
            <person name="Turroni F."/>
            <person name="Alessandri G."/>
            <person name="Sela D.A."/>
            <person name="Van Sinderen D."/>
            <person name="Ventura M."/>
        </authorList>
    </citation>
    <scope>NUCLEOTIDE SEQUENCE [LARGE SCALE GENOMIC DNA]</scope>
    <source>
        <strain evidence="5 6">2001B</strain>
    </source>
</reference>
<keyword evidence="5" id="KW-0132">Cell division</keyword>
<dbReference type="GO" id="GO:0005524">
    <property type="term" value="F:ATP binding"/>
    <property type="evidence" value="ECO:0007669"/>
    <property type="project" value="UniProtKB-UniRule"/>
</dbReference>
<dbReference type="Pfam" id="PF01580">
    <property type="entry name" value="FtsK_SpoIIIE"/>
    <property type="match status" value="1"/>
</dbReference>
<dbReference type="Gene3D" id="3.40.50.300">
    <property type="entry name" value="P-loop containing nucleotide triphosphate hydrolases"/>
    <property type="match status" value="1"/>
</dbReference>
<dbReference type="PROSITE" id="PS50901">
    <property type="entry name" value="FTSK"/>
    <property type="match status" value="1"/>
</dbReference>
<evidence type="ECO:0000259" key="4">
    <source>
        <dbReference type="PROSITE" id="PS50901"/>
    </source>
</evidence>
<evidence type="ECO:0000256" key="2">
    <source>
        <dbReference type="ARBA" id="ARBA00022840"/>
    </source>
</evidence>
<organism evidence="5 6">
    <name type="scientific">Bifidobacterium pseudolongum subsp. globosum</name>
    <dbReference type="NCBI Taxonomy" id="1690"/>
    <lineage>
        <taxon>Bacteria</taxon>
        <taxon>Bacillati</taxon>
        <taxon>Actinomycetota</taxon>
        <taxon>Actinomycetes</taxon>
        <taxon>Bifidobacteriales</taxon>
        <taxon>Bifidobacteriaceae</taxon>
        <taxon>Bifidobacterium</taxon>
    </lineage>
</organism>
<dbReference type="InterPro" id="IPR027417">
    <property type="entry name" value="P-loop_NTPase"/>
</dbReference>
<name>A0A4V1Y4R3_9BIFI</name>
<dbReference type="CDD" id="cd00009">
    <property type="entry name" value="AAA"/>
    <property type="match status" value="1"/>
</dbReference>
<evidence type="ECO:0000313" key="5">
    <source>
        <dbReference type="EMBL" id="RYQ36664.1"/>
    </source>
</evidence>
<proteinExistence type="predicted"/>
<protein>
    <submittedName>
        <fullName evidence="5">Cell division protein FtsK</fullName>
    </submittedName>
</protein>
<keyword evidence="5" id="KW-0131">Cell cycle</keyword>
<dbReference type="SUPFAM" id="SSF52540">
    <property type="entry name" value="P-loop containing nucleoside triphosphate hydrolases"/>
    <property type="match status" value="1"/>
</dbReference>
<evidence type="ECO:0000256" key="3">
    <source>
        <dbReference type="PROSITE-ProRule" id="PRU00289"/>
    </source>
</evidence>
<accession>A0A4V1Y4R3</accession>
<keyword evidence="1 3" id="KW-0547">Nucleotide-binding</keyword>
<dbReference type="InterPro" id="IPR050206">
    <property type="entry name" value="FtsK/SpoIIIE/SftA"/>
</dbReference>
<gene>
    <name evidence="5" type="ORF">PG2001B_1654</name>
</gene>
<comment type="caution">
    <text evidence="5">The sequence shown here is derived from an EMBL/GenBank/DDBJ whole genome shotgun (WGS) entry which is preliminary data.</text>
</comment>
<dbReference type="RefSeq" id="WP_129914567.1">
    <property type="nucleotide sequence ID" value="NZ_RYUY01000014.1"/>
</dbReference>
<keyword evidence="2 3" id="KW-0067">ATP-binding</keyword>
<dbReference type="InterPro" id="IPR003593">
    <property type="entry name" value="AAA+_ATPase"/>
</dbReference>
<dbReference type="GO" id="GO:0051301">
    <property type="term" value="P:cell division"/>
    <property type="evidence" value="ECO:0007669"/>
    <property type="project" value="UniProtKB-KW"/>
</dbReference>
<dbReference type="SMART" id="SM00382">
    <property type="entry name" value="AAA"/>
    <property type="match status" value="1"/>
</dbReference>
<dbReference type="InterPro" id="IPR002543">
    <property type="entry name" value="FtsK_dom"/>
</dbReference>
<dbReference type="EMBL" id="RYUY01000014">
    <property type="protein sequence ID" value="RYQ36664.1"/>
    <property type="molecule type" value="Genomic_DNA"/>
</dbReference>